<organism evidence="2">
    <name type="scientific">Amblyomma parvum</name>
    <name type="common">South American tick</name>
    <dbReference type="NCBI Taxonomy" id="251391"/>
    <lineage>
        <taxon>Eukaryota</taxon>
        <taxon>Metazoa</taxon>
        <taxon>Ecdysozoa</taxon>
        <taxon>Arthropoda</taxon>
        <taxon>Chelicerata</taxon>
        <taxon>Arachnida</taxon>
        <taxon>Acari</taxon>
        <taxon>Parasitiformes</taxon>
        <taxon>Ixodida</taxon>
        <taxon>Ixodoidea</taxon>
        <taxon>Ixodidae</taxon>
        <taxon>Amblyomminae</taxon>
        <taxon>Amblyomma</taxon>
    </lineage>
</organism>
<feature type="signal peptide" evidence="1">
    <location>
        <begin position="1"/>
        <end position="17"/>
    </location>
</feature>
<reference evidence="2" key="1">
    <citation type="submission" date="2014-03" db="EMBL/GenBank/DDBJ databases">
        <title>The sialotranscriptome of Amblyomma triste, Amblyomma parvum and Amblyomma cajennense ticks, uncovered by 454-based RNA-seq.</title>
        <authorList>
            <person name="Garcia G.R."/>
            <person name="Gardinassi L.G."/>
            <person name="Ribeiro J.M."/>
            <person name="Anatrielo E."/>
            <person name="Ferreira B.R."/>
            <person name="Moreira H.N."/>
            <person name="Mafra C."/>
            <person name="Olegario M.M."/>
            <person name="Szabo P.J."/>
            <person name="Miranda-Santos I.K."/>
            <person name="Maruyama S.R."/>
        </authorList>
    </citation>
    <scope>NUCLEOTIDE SEQUENCE</scope>
    <source>
        <strain evidence="2">Araguapaz</strain>
        <tissue evidence="2">Salivary glands</tissue>
    </source>
</reference>
<proteinExistence type="evidence at transcript level"/>
<dbReference type="AlphaFoldDB" id="A0A023G258"/>
<accession>A0A023G258</accession>
<feature type="chain" id="PRO_5001516601" evidence="1">
    <location>
        <begin position="18"/>
        <end position="93"/>
    </location>
</feature>
<name>A0A023G258_AMBPA</name>
<evidence type="ECO:0000256" key="1">
    <source>
        <dbReference type="SAM" id="SignalP"/>
    </source>
</evidence>
<dbReference type="EMBL" id="GBBL01000207">
    <property type="protein sequence ID" value="JAC27113.1"/>
    <property type="molecule type" value="mRNA"/>
</dbReference>
<sequence length="93" mass="10433">ACMTIFILTVSHVKVNAILCNTAPLLYQHSTVHIRDRCVCVWNGDVHTLCSMAKMPRKNYKGLHTAQIHIRTHKPKVALPSFVVLFVAARSLP</sequence>
<keyword evidence="1" id="KW-0732">Signal</keyword>
<protein>
    <submittedName>
        <fullName evidence="2">Putative secreted protein</fullName>
    </submittedName>
</protein>
<feature type="non-terminal residue" evidence="2">
    <location>
        <position position="1"/>
    </location>
</feature>
<evidence type="ECO:0000313" key="2">
    <source>
        <dbReference type="EMBL" id="JAC27113.1"/>
    </source>
</evidence>